<dbReference type="GO" id="GO:0005886">
    <property type="term" value="C:plasma membrane"/>
    <property type="evidence" value="ECO:0007669"/>
    <property type="project" value="TreeGrafter"/>
</dbReference>
<organism evidence="7 8">
    <name type="scientific">Peltaster fructicola</name>
    <dbReference type="NCBI Taxonomy" id="286661"/>
    <lineage>
        <taxon>Eukaryota</taxon>
        <taxon>Fungi</taxon>
        <taxon>Dikarya</taxon>
        <taxon>Ascomycota</taxon>
        <taxon>Pezizomycotina</taxon>
        <taxon>Dothideomycetes</taxon>
        <taxon>Dothideomycetes incertae sedis</taxon>
        <taxon>Peltaster</taxon>
    </lineage>
</organism>
<dbReference type="InterPro" id="IPR036259">
    <property type="entry name" value="MFS_trans_sf"/>
</dbReference>
<dbReference type="PROSITE" id="PS50850">
    <property type="entry name" value="MFS"/>
    <property type="match status" value="1"/>
</dbReference>
<evidence type="ECO:0000256" key="3">
    <source>
        <dbReference type="ARBA" id="ARBA00022989"/>
    </source>
</evidence>
<feature type="transmembrane region" description="Helical" evidence="5">
    <location>
        <begin position="349"/>
        <end position="371"/>
    </location>
</feature>
<evidence type="ECO:0000256" key="5">
    <source>
        <dbReference type="SAM" id="Phobius"/>
    </source>
</evidence>
<name>A0A6H0Y0L2_9PEZI</name>
<dbReference type="GO" id="GO:0022857">
    <property type="term" value="F:transmembrane transporter activity"/>
    <property type="evidence" value="ECO:0007669"/>
    <property type="project" value="InterPro"/>
</dbReference>
<feature type="transmembrane region" description="Helical" evidence="5">
    <location>
        <begin position="276"/>
        <end position="300"/>
    </location>
</feature>
<dbReference type="OrthoDB" id="3066029at2759"/>
<dbReference type="Gene3D" id="1.20.1250.20">
    <property type="entry name" value="MFS general substrate transporter like domains"/>
    <property type="match status" value="1"/>
</dbReference>
<feature type="transmembrane region" description="Helical" evidence="5">
    <location>
        <begin position="156"/>
        <end position="180"/>
    </location>
</feature>
<dbReference type="PANTHER" id="PTHR23502">
    <property type="entry name" value="MAJOR FACILITATOR SUPERFAMILY"/>
    <property type="match status" value="1"/>
</dbReference>
<feature type="domain" description="Major facilitator superfamily (MFS) profile" evidence="6">
    <location>
        <begin position="32"/>
        <end position="447"/>
    </location>
</feature>
<feature type="transmembrane region" description="Helical" evidence="5">
    <location>
        <begin position="321"/>
        <end position="343"/>
    </location>
</feature>
<dbReference type="InterPro" id="IPR020846">
    <property type="entry name" value="MFS_dom"/>
</dbReference>
<keyword evidence="3 5" id="KW-1133">Transmembrane helix</keyword>
<feature type="transmembrane region" description="Helical" evidence="5">
    <location>
        <begin position="392"/>
        <end position="414"/>
    </location>
</feature>
<evidence type="ECO:0000313" key="7">
    <source>
        <dbReference type="EMBL" id="QIX00409.1"/>
    </source>
</evidence>
<protein>
    <recommendedName>
        <fullName evidence="6">Major facilitator superfamily (MFS) profile domain-containing protein</fullName>
    </recommendedName>
</protein>
<dbReference type="PANTHER" id="PTHR23502:SF152">
    <property type="entry name" value="MAJOR FACILITATOR SUPERFAMILY (MFS) PROFILE DOMAIN-CONTAINING PROTEIN-RELATED"/>
    <property type="match status" value="1"/>
</dbReference>
<evidence type="ECO:0000259" key="6">
    <source>
        <dbReference type="PROSITE" id="PS50850"/>
    </source>
</evidence>
<feature type="transmembrane region" description="Helical" evidence="5">
    <location>
        <begin position="122"/>
        <end position="144"/>
    </location>
</feature>
<dbReference type="EMBL" id="CP051142">
    <property type="protein sequence ID" value="QIX00409.1"/>
    <property type="molecule type" value="Genomic_DNA"/>
</dbReference>
<proteinExistence type="predicted"/>
<gene>
    <name evidence="7" type="ORF">AMS68_005926</name>
</gene>
<evidence type="ECO:0000256" key="1">
    <source>
        <dbReference type="ARBA" id="ARBA00004141"/>
    </source>
</evidence>
<keyword evidence="4 5" id="KW-0472">Membrane</keyword>
<feature type="transmembrane region" description="Helical" evidence="5">
    <location>
        <begin position="420"/>
        <end position="440"/>
    </location>
</feature>
<feature type="transmembrane region" description="Helical" evidence="5">
    <location>
        <begin position="97"/>
        <end position="116"/>
    </location>
</feature>
<feature type="transmembrane region" description="Helical" evidence="5">
    <location>
        <begin position="67"/>
        <end position="85"/>
    </location>
</feature>
<feature type="transmembrane region" description="Helical" evidence="5">
    <location>
        <begin position="186"/>
        <end position="206"/>
    </location>
</feature>
<feature type="transmembrane region" description="Helical" evidence="5">
    <location>
        <begin position="31"/>
        <end position="55"/>
    </location>
</feature>
<evidence type="ECO:0000256" key="2">
    <source>
        <dbReference type="ARBA" id="ARBA00022692"/>
    </source>
</evidence>
<dbReference type="Pfam" id="PF07690">
    <property type="entry name" value="MFS_1"/>
    <property type="match status" value="1"/>
</dbReference>
<feature type="transmembrane region" description="Helical" evidence="5">
    <location>
        <begin position="238"/>
        <end position="256"/>
    </location>
</feature>
<dbReference type="InterPro" id="IPR011701">
    <property type="entry name" value="MFS"/>
</dbReference>
<keyword evidence="8" id="KW-1185">Reference proteome</keyword>
<keyword evidence="2 5" id="KW-0812">Transmembrane</keyword>
<evidence type="ECO:0000313" key="8">
    <source>
        <dbReference type="Proteomes" id="UP000503462"/>
    </source>
</evidence>
<sequence length="462" mass="49978">MTEPSKEQTTTIVDVEEDLPGYSTSTLRKCLVVFTTSFVTLTACFSSTSLFSAATDVARDLKTTPEIINASSAGVLFCMGLSNFLWGPLIPLFGRLYTYNCCIVALLIWTVAASVAPTLQTFIVFRILSGFQGTFFHVTGQALLAEYFPPVKRGTATGFFLCGTVIGPPLGPLIAGIVVTYADWRVILYIQSGMILLGLVLSLLFLKEGGKAATMKSSSLLEIVLCFSPMKVFRLMKYPNLLLTDLACGLLAWSQYSLLSSPHQILVSQYNLTSPLISGLFYLSPAFGFLVGTLIGGRLSDHTVRSWIKQRAGLRLPQDRLRSGFVSWFLIIPAASLIFGWGVDKQVGGLALPIVTAFFSAAGILSAFAGLNTYCAEVMPLNRQEAIASKYLVQYTVSAIASGTTIPMIDTIGVGLQSTISVVLVYVAGALCVITALYGIDMQNWVDKRSSNMKEVEIMIPT</sequence>
<evidence type="ECO:0000256" key="4">
    <source>
        <dbReference type="ARBA" id="ARBA00023136"/>
    </source>
</evidence>
<dbReference type="Proteomes" id="UP000503462">
    <property type="component" value="Chromosome 4"/>
</dbReference>
<reference evidence="7 8" key="1">
    <citation type="journal article" date="2016" name="Sci. Rep.">
        <title>Peltaster fructicola genome reveals evolution from an invasive phytopathogen to an ectophytic parasite.</title>
        <authorList>
            <person name="Xu C."/>
            <person name="Chen H."/>
            <person name="Gleason M.L."/>
            <person name="Xu J.R."/>
            <person name="Liu H."/>
            <person name="Zhang R."/>
            <person name="Sun G."/>
        </authorList>
    </citation>
    <scope>NUCLEOTIDE SEQUENCE [LARGE SCALE GENOMIC DNA]</scope>
    <source>
        <strain evidence="7 8">LNHT1506</strain>
    </source>
</reference>
<comment type="subcellular location">
    <subcellularLocation>
        <location evidence="1">Membrane</location>
        <topology evidence="1">Multi-pass membrane protein</topology>
    </subcellularLocation>
</comment>
<dbReference type="AlphaFoldDB" id="A0A6H0Y0L2"/>
<dbReference type="SUPFAM" id="SSF103473">
    <property type="entry name" value="MFS general substrate transporter"/>
    <property type="match status" value="1"/>
</dbReference>
<accession>A0A6H0Y0L2</accession>